<dbReference type="InterPro" id="IPR029057">
    <property type="entry name" value="PRTase-like"/>
</dbReference>
<dbReference type="Gene3D" id="3.40.50.2020">
    <property type="match status" value="1"/>
</dbReference>
<proteinExistence type="predicted"/>
<comment type="caution">
    <text evidence="1">The sequence shown here is derived from an EMBL/GenBank/DDBJ whole genome shotgun (WGS) entry which is preliminary data.</text>
</comment>
<reference evidence="1 2" key="1">
    <citation type="submission" date="2017-08" db="EMBL/GenBank/DDBJ databases">
        <title>Capnocytophaga canis 17-158 assembly.</title>
        <authorList>
            <person name="Gulvik C.A."/>
        </authorList>
    </citation>
    <scope>NUCLEOTIDE SEQUENCE [LARGE SCALE GENOMIC DNA]</scope>
    <source>
        <strain evidence="1 2">17-158</strain>
    </source>
</reference>
<protein>
    <recommendedName>
        <fullName evidence="3">Phosphoribosyltransferase domain-containing protein</fullName>
    </recommendedName>
</protein>
<dbReference type="SUPFAM" id="SSF53271">
    <property type="entry name" value="PRTase-like"/>
    <property type="match status" value="1"/>
</dbReference>
<evidence type="ECO:0000313" key="2">
    <source>
        <dbReference type="Proteomes" id="UP000265497"/>
    </source>
</evidence>
<organism evidence="1 2">
    <name type="scientific">Capnocytophaga canis</name>
    <dbReference type="NCBI Taxonomy" id="1848903"/>
    <lineage>
        <taxon>Bacteria</taxon>
        <taxon>Pseudomonadati</taxon>
        <taxon>Bacteroidota</taxon>
        <taxon>Flavobacteriia</taxon>
        <taxon>Flavobacteriales</taxon>
        <taxon>Flavobacteriaceae</taxon>
        <taxon>Capnocytophaga</taxon>
    </lineage>
</organism>
<gene>
    <name evidence="1" type="ORF">CKY20_11405</name>
</gene>
<name>A0A3A1YCG6_9FLAO</name>
<sequence length="202" mass="22447">MHFEFFTLLVYSPRGSSENAEKSRRLIGVCKNGDTTFARTVARKIQEINKNGYFYNSALIPAPRSAPLAKGAILPTGVLAECLVSNGLGNVVYECIQRIVPIPKSSSQYTAETRNSVQTHLQSLKVESMMIAEPTLIIIDDVLTLGRTTMACAIKLKEIYPNKEIKIFCPFRTRGFEDKNILMDDRYGSITLSPNGKVILPD</sequence>
<dbReference type="EMBL" id="NSDI01000027">
    <property type="protein sequence ID" value="RIY35066.1"/>
    <property type="molecule type" value="Genomic_DNA"/>
</dbReference>
<accession>A0A3A1YCG6</accession>
<dbReference type="AlphaFoldDB" id="A0A3A1YCG6"/>
<evidence type="ECO:0008006" key="3">
    <source>
        <dbReference type="Google" id="ProtNLM"/>
    </source>
</evidence>
<dbReference type="Proteomes" id="UP000265497">
    <property type="component" value="Unassembled WGS sequence"/>
</dbReference>
<dbReference type="RefSeq" id="WP_119653175.1">
    <property type="nucleotide sequence ID" value="NZ_JBIURC010000083.1"/>
</dbReference>
<evidence type="ECO:0000313" key="1">
    <source>
        <dbReference type="EMBL" id="RIY35066.1"/>
    </source>
</evidence>